<dbReference type="SUPFAM" id="SSF50475">
    <property type="entry name" value="FMN-binding split barrel"/>
    <property type="match status" value="1"/>
</dbReference>
<dbReference type="Gene3D" id="2.30.110.10">
    <property type="entry name" value="Electron Transport, Fmn-binding Protein, Chain A"/>
    <property type="match status" value="1"/>
</dbReference>
<gene>
    <name evidence="4" type="ORF">EDD54_2127</name>
</gene>
<keyword evidence="2" id="KW-0560">Oxidoreductase</keyword>
<dbReference type="EMBL" id="SNXY01000007">
    <property type="protein sequence ID" value="TDP85275.1"/>
    <property type="molecule type" value="Genomic_DNA"/>
</dbReference>
<dbReference type="GO" id="GO:0010181">
    <property type="term" value="F:FMN binding"/>
    <property type="evidence" value="ECO:0007669"/>
    <property type="project" value="InterPro"/>
</dbReference>
<dbReference type="PANTHER" id="PTHR30466">
    <property type="entry name" value="FLAVIN REDUCTASE"/>
    <property type="match status" value="1"/>
</dbReference>
<evidence type="ECO:0000256" key="1">
    <source>
        <dbReference type="ARBA" id="ARBA00008898"/>
    </source>
</evidence>
<dbReference type="Proteomes" id="UP000294547">
    <property type="component" value="Unassembled WGS sequence"/>
</dbReference>
<organism evidence="4 5">
    <name type="scientific">Oharaeibacter diazotrophicus</name>
    <dbReference type="NCBI Taxonomy" id="1920512"/>
    <lineage>
        <taxon>Bacteria</taxon>
        <taxon>Pseudomonadati</taxon>
        <taxon>Pseudomonadota</taxon>
        <taxon>Alphaproteobacteria</taxon>
        <taxon>Hyphomicrobiales</taxon>
        <taxon>Pleomorphomonadaceae</taxon>
        <taxon>Oharaeibacter</taxon>
    </lineage>
</organism>
<evidence type="ECO:0000256" key="2">
    <source>
        <dbReference type="ARBA" id="ARBA00023002"/>
    </source>
</evidence>
<comment type="similarity">
    <text evidence="1">Belongs to the non-flavoprotein flavin reductase family.</text>
</comment>
<dbReference type="InterPro" id="IPR050268">
    <property type="entry name" value="NADH-dep_flavin_reductase"/>
</dbReference>
<name>A0A4R6RGK0_9HYPH</name>
<evidence type="ECO:0000259" key="3">
    <source>
        <dbReference type="SMART" id="SM00903"/>
    </source>
</evidence>
<dbReference type="InterPro" id="IPR012349">
    <property type="entry name" value="Split_barrel_FMN-bd"/>
</dbReference>
<dbReference type="RefSeq" id="WP_126541136.1">
    <property type="nucleotide sequence ID" value="NZ_BSPM01000004.1"/>
</dbReference>
<dbReference type="OrthoDB" id="9792858at2"/>
<proteinExistence type="inferred from homology"/>
<sequence>MTLALARTDAPATDAAALRTAMRTLAGGVSVITAGFGDERTGATVTSATSLSMDPPTMIVNVNLASSTWPAIRRHGHFAVNILADDQQAIADRFAGRGGLKGAERYAGADWVTLVTGAPVLVGALATVDCELEEAIERHSHAIVLGRVRAVTVGAGSSLVYAAGRYGRFAG</sequence>
<dbReference type="PANTHER" id="PTHR30466:SF11">
    <property type="entry name" value="FLAVIN-DEPENDENT MONOOXYGENASE, REDUCTASE SUBUNIT HSAB"/>
    <property type="match status" value="1"/>
</dbReference>
<dbReference type="SMART" id="SM00903">
    <property type="entry name" value="Flavin_Reduct"/>
    <property type="match status" value="1"/>
</dbReference>
<comment type="caution">
    <text evidence="4">The sequence shown here is derived from an EMBL/GenBank/DDBJ whole genome shotgun (WGS) entry which is preliminary data.</text>
</comment>
<dbReference type="GO" id="GO:0042602">
    <property type="term" value="F:riboflavin reductase (NADPH) activity"/>
    <property type="evidence" value="ECO:0007669"/>
    <property type="project" value="TreeGrafter"/>
</dbReference>
<evidence type="ECO:0000313" key="4">
    <source>
        <dbReference type="EMBL" id="TDP85275.1"/>
    </source>
</evidence>
<accession>A0A4R6RGK0</accession>
<reference evidence="4 5" key="1">
    <citation type="submission" date="2019-03" db="EMBL/GenBank/DDBJ databases">
        <title>Genomic Encyclopedia of Type Strains, Phase IV (KMG-IV): sequencing the most valuable type-strain genomes for metagenomic binning, comparative biology and taxonomic classification.</title>
        <authorList>
            <person name="Goeker M."/>
        </authorList>
    </citation>
    <scope>NUCLEOTIDE SEQUENCE [LARGE SCALE GENOMIC DNA]</scope>
    <source>
        <strain evidence="4 5">DSM 102969</strain>
    </source>
</reference>
<dbReference type="Pfam" id="PF01613">
    <property type="entry name" value="Flavin_Reduct"/>
    <property type="match status" value="1"/>
</dbReference>
<dbReference type="InterPro" id="IPR002563">
    <property type="entry name" value="Flavin_Rdtase-like_dom"/>
</dbReference>
<keyword evidence="5" id="KW-1185">Reference proteome</keyword>
<feature type="domain" description="Flavin reductase like" evidence="3">
    <location>
        <begin position="22"/>
        <end position="168"/>
    </location>
</feature>
<protein>
    <submittedName>
        <fullName evidence="4">Flavin reductase (DIM6/NTAB) family NADH-FMN oxidoreductase RutF</fullName>
    </submittedName>
</protein>
<evidence type="ECO:0000313" key="5">
    <source>
        <dbReference type="Proteomes" id="UP000294547"/>
    </source>
</evidence>
<dbReference type="AlphaFoldDB" id="A0A4R6RGK0"/>